<keyword evidence="1" id="KW-0472">Membrane</keyword>
<evidence type="ECO:0000256" key="1">
    <source>
        <dbReference type="SAM" id="Phobius"/>
    </source>
</evidence>
<dbReference type="AlphaFoldDB" id="G0QTM8"/>
<dbReference type="RefSeq" id="XP_004034914.1">
    <property type="nucleotide sequence ID" value="XM_004034866.1"/>
</dbReference>
<evidence type="ECO:0000313" key="2">
    <source>
        <dbReference type="EMBL" id="EGR31428.1"/>
    </source>
</evidence>
<reference evidence="2 3" key="1">
    <citation type="submission" date="2011-07" db="EMBL/GenBank/DDBJ databases">
        <authorList>
            <person name="Coyne R."/>
            <person name="Brami D."/>
            <person name="Johnson J."/>
            <person name="Hostetler J."/>
            <person name="Hannick L."/>
            <person name="Clark T."/>
            <person name="Cassidy-Hanley D."/>
            <person name="Inman J."/>
        </authorList>
    </citation>
    <scope>NUCLEOTIDE SEQUENCE [LARGE SCALE GENOMIC DNA]</scope>
    <source>
        <strain evidence="2 3">G5</strain>
    </source>
</reference>
<dbReference type="GeneID" id="14907567"/>
<dbReference type="OrthoDB" id="305623at2759"/>
<proteinExistence type="predicted"/>
<keyword evidence="1" id="KW-1133">Transmembrane helix</keyword>
<protein>
    <recommendedName>
        <fullName evidence="4">Transmembrane protein</fullName>
    </recommendedName>
</protein>
<evidence type="ECO:0008006" key="4">
    <source>
        <dbReference type="Google" id="ProtNLM"/>
    </source>
</evidence>
<dbReference type="InParanoid" id="G0QTM8"/>
<dbReference type="eggNOG" id="ENOG502SJBT">
    <property type="taxonomic scope" value="Eukaryota"/>
</dbReference>
<dbReference type="EMBL" id="GL983866">
    <property type="protein sequence ID" value="EGR31428.1"/>
    <property type="molecule type" value="Genomic_DNA"/>
</dbReference>
<gene>
    <name evidence="2" type="ORF">IMG5_109990</name>
</gene>
<dbReference type="Proteomes" id="UP000008983">
    <property type="component" value="Unassembled WGS sequence"/>
</dbReference>
<feature type="transmembrane region" description="Helical" evidence="1">
    <location>
        <begin position="338"/>
        <end position="358"/>
    </location>
</feature>
<dbReference type="OMA" id="YRNENRW"/>
<accession>G0QTM8</accession>
<keyword evidence="1" id="KW-0812">Transmembrane</keyword>
<sequence length="494" mass="58638">MITRLANKIIFKSQQTYKFSSSTTLTDHHENNINNEQYLNQVRQRYTTPEAQNWAYLDYKPHPSTQLSHYDSKSKDYISSERDDYNAQTTTQSKNAIIDQFKRNLELQRKVHNILAKMDRPYLRGVPGIHTTISKGLQDYSGKPLTECTGNRSDFYEDAYKNENRWLDQSVYYPKFFKMTHFDVEWPKELANRPVTKDFHHDKGYKYDVEVPYDQRYDYFADRLGHPEILGTPAERLLRLEGDIYHPNFLDQPFVKLPSVNPHESLNFEEGEILYENTRLLEWAKFWTYSTLVGYFWCAFFVPYQLMFKTHMPLEHAFDNIFWPYYQHTQYMWDNNGLHIPAVAGIACYATHVLLHYMNNLSKDYVVRAQYSKDKELLFVTRISPFGSTKEEVYEVAHLEHLPPSVKSGVKDMSCQDSNGLVDIICMNTQRSLVFYLEEQYWNPKIRNDFFNQTNGMWSKDYTGLNRLEQQEWDLQQQVVVGENLEKKPLLEQQ</sequence>
<evidence type="ECO:0000313" key="3">
    <source>
        <dbReference type="Proteomes" id="UP000008983"/>
    </source>
</evidence>
<dbReference type="STRING" id="857967.G0QTM8"/>
<name>G0QTM8_ICHMU</name>
<keyword evidence="3" id="KW-1185">Reference proteome</keyword>
<organism evidence="2 3">
    <name type="scientific">Ichthyophthirius multifiliis</name>
    <name type="common">White spot disease agent</name>
    <name type="synonym">Ich</name>
    <dbReference type="NCBI Taxonomy" id="5932"/>
    <lineage>
        <taxon>Eukaryota</taxon>
        <taxon>Sar</taxon>
        <taxon>Alveolata</taxon>
        <taxon>Ciliophora</taxon>
        <taxon>Intramacronucleata</taxon>
        <taxon>Oligohymenophorea</taxon>
        <taxon>Hymenostomatida</taxon>
        <taxon>Ophryoglenina</taxon>
        <taxon>Ichthyophthirius</taxon>
    </lineage>
</organism>
<feature type="transmembrane region" description="Helical" evidence="1">
    <location>
        <begin position="286"/>
        <end position="306"/>
    </location>
</feature>